<dbReference type="EMBL" id="JABBJJ010000553">
    <property type="protein sequence ID" value="NMO23202.1"/>
    <property type="molecule type" value="Genomic_DNA"/>
</dbReference>
<evidence type="ECO:0000313" key="2">
    <source>
        <dbReference type="Proteomes" id="UP000518300"/>
    </source>
</evidence>
<protein>
    <submittedName>
        <fullName evidence="1">Uncharacterized protein</fullName>
    </submittedName>
</protein>
<accession>A0A848M0B0</accession>
<dbReference type="AlphaFoldDB" id="A0A848M0B0"/>
<organism evidence="1 2">
    <name type="scientific">Pyxidicoccus fallax</name>
    <dbReference type="NCBI Taxonomy" id="394095"/>
    <lineage>
        <taxon>Bacteria</taxon>
        <taxon>Pseudomonadati</taxon>
        <taxon>Myxococcota</taxon>
        <taxon>Myxococcia</taxon>
        <taxon>Myxococcales</taxon>
        <taxon>Cystobacterineae</taxon>
        <taxon>Myxococcaceae</taxon>
        <taxon>Pyxidicoccus</taxon>
    </lineage>
</organism>
<gene>
    <name evidence="1" type="ORF">HG543_51335</name>
</gene>
<sequence length="105" mass="11780">GLDWRGVVEGARGTAFPHLAWYGWEAAWRLMDAPVPAEVLEELAPPRWQRVLAGRFFSDARLLGAELARSKPAWVAAKLLLAPRAGDMARYSLRRVENAVRARWG</sequence>
<name>A0A848M0B0_9BACT</name>
<dbReference type="Proteomes" id="UP000518300">
    <property type="component" value="Unassembled WGS sequence"/>
</dbReference>
<evidence type="ECO:0000313" key="1">
    <source>
        <dbReference type="EMBL" id="NMO23202.1"/>
    </source>
</evidence>
<proteinExistence type="predicted"/>
<feature type="non-terminal residue" evidence="1">
    <location>
        <position position="1"/>
    </location>
</feature>
<keyword evidence="2" id="KW-1185">Reference proteome</keyword>
<comment type="caution">
    <text evidence="1">The sequence shown here is derived from an EMBL/GenBank/DDBJ whole genome shotgun (WGS) entry which is preliminary data.</text>
</comment>
<reference evidence="1 2" key="1">
    <citation type="submission" date="2020-04" db="EMBL/GenBank/DDBJ databases">
        <title>Draft genome of Pyxidicoccus fallax type strain.</title>
        <authorList>
            <person name="Whitworth D.E."/>
        </authorList>
    </citation>
    <scope>NUCLEOTIDE SEQUENCE [LARGE SCALE GENOMIC DNA]</scope>
    <source>
        <strain evidence="1 2">DSM 14698</strain>
    </source>
</reference>